<organism evidence="2 3">
    <name type="scientific">Claviceps africana</name>
    <dbReference type="NCBI Taxonomy" id="83212"/>
    <lineage>
        <taxon>Eukaryota</taxon>
        <taxon>Fungi</taxon>
        <taxon>Dikarya</taxon>
        <taxon>Ascomycota</taxon>
        <taxon>Pezizomycotina</taxon>
        <taxon>Sordariomycetes</taxon>
        <taxon>Hypocreomycetidae</taxon>
        <taxon>Hypocreales</taxon>
        <taxon>Clavicipitaceae</taxon>
        <taxon>Claviceps</taxon>
    </lineage>
</organism>
<dbReference type="PANTHER" id="PTHR38123:SF1">
    <property type="entry name" value="HYDROPHOBIC SURFACE BINDING PROTEIN"/>
    <property type="match status" value="1"/>
</dbReference>
<dbReference type="AlphaFoldDB" id="A0A8K0JDJ6"/>
<dbReference type="GO" id="GO:0005576">
    <property type="term" value="C:extracellular region"/>
    <property type="evidence" value="ECO:0007669"/>
    <property type="project" value="TreeGrafter"/>
</dbReference>
<evidence type="ECO:0000313" key="3">
    <source>
        <dbReference type="Proteomes" id="UP000811619"/>
    </source>
</evidence>
<comment type="caution">
    <text evidence="2">The sequence shown here is derived from an EMBL/GenBank/DDBJ whole genome shotgun (WGS) entry which is preliminary data.</text>
</comment>
<dbReference type="Gene3D" id="1.20.1280.140">
    <property type="match status" value="1"/>
</dbReference>
<keyword evidence="1" id="KW-0732">Signal</keyword>
<feature type="chain" id="PRO_5035466710" evidence="1">
    <location>
        <begin position="17"/>
        <end position="171"/>
    </location>
</feature>
<evidence type="ECO:0000313" key="2">
    <source>
        <dbReference type="EMBL" id="KAG5930435.1"/>
    </source>
</evidence>
<gene>
    <name evidence="2" type="ORF">E4U42_001358</name>
</gene>
<name>A0A8K0JDJ6_9HYPO</name>
<evidence type="ECO:0000256" key="1">
    <source>
        <dbReference type="SAM" id="SignalP"/>
    </source>
</evidence>
<dbReference type="InterPro" id="IPR021054">
    <property type="entry name" value="Cell_wall_mannoprotein_1"/>
</dbReference>
<keyword evidence="3" id="KW-1185">Reference proteome</keyword>
<dbReference type="Pfam" id="PF12296">
    <property type="entry name" value="HsbA"/>
    <property type="match status" value="1"/>
</dbReference>
<protein>
    <submittedName>
        <fullName evidence="2">Uncharacterized protein</fullName>
    </submittedName>
</protein>
<dbReference type="Proteomes" id="UP000811619">
    <property type="component" value="Unassembled WGS sequence"/>
</dbReference>
<feature type="signal peptide" evidence="1">
    <location>
        <begin position="1"/>
        <end position="16"/>
    </location>
</feature>
<dbReference type="PANTHER" id="PTHR38123">
    <property type="entry name" value="CELL WALL SERINE-THREONINE-RICH GALACTOMANNOPROTEIN MP1 (AFU_ORTHOLOGUE AFUA_4G03240)"/>
    <property type="match status" value="1"/>
</dbReference>
<accession>A0A8K0JDJ6</accession>
<reference evidence="2" key="1">
    <citation type="journal article" date="2020" name="bioRxiv">
        <title>Whole genome comparisons of ergot fungi reveals the divergence and evolution of species within the genus Claviceps are the result of varying mechanisms driving genome evolution and host range expansion.</title>
        <authorList>
            <person name="Wyka S.A."/>
            <person name="Mondo S.J."/>
            <person name="Liu M."/>
            <person name="Dettman J."/>
            <person name="Nalam V."/>
            <person name="Broders K.D."/>
        </authorList>
    </citation>
    <scope>NUCLEOTIDE SEQUENCE</scope>
    <source>
        <strain evidence="2">CCC 489</strain>
    </source>
</reference>
<sequence>MLSVKNLLFLAVAVSGTVIQRAPPATPEDIQILNKDLQAITSATSLYNGRSLQPITKAVDTYVADVKKTVKDIDSKGPFSEPVTAKLISYIKSDFLPNAKKGFEATRNKKPSFKTSRVIPQVVANLKSSYKATKALVDALLAHAPANKKAQIKDLLKEYEAAYEKTIKIFS</sequence>
<dbReference type="OrthoDB" id="3485059at2759"/>
<dbReference type="EMBL" id="SRPY01000014">
    <property type="protein sequence ID" value="KAG5930435.1"/>
    <property type="molecule type" value="Genomic_DNA"/>
</dbReference>
<proteinExistence type="predicted"/>